<gene>
    <name evidence="1" type="ORF">GNQ08_23630</name>
</gene>
<evidence type="ECO:0000313" key="2">
    <source>
        <dbReference type="Proteomes" id="UP000442469"/>
    </source>
</evidence>
<dbReference type="Gene3D" id="3.40.630.30">
    <property type="match status" value="1"/>
</dbReference>
<proteinExistence type="predicted"/>
<organism evidence="1 2">
    <name type="scientific">Paenibacillus macerans</name>
    <name type="common">Bacillus macerans</name>
    <dbReference type="NCBI Taxonomy" id="44252"/>
    <lineage>
        <taxon>Bacteria</taxon>
        <taxon>Bacillati</taxon>
        <taxon>Bacillota</taxon>
        <taxon>Bacilli</taxon>
        <taxon>Bacillales</taxon>
        <taxon>Paenibacillaceae</taxon>
        <taxon>Paenibacillus</taxon>
    </lineage>
</organism>
<comment type="caution">
    <text evidence="1">The sequence shown here is derived from an EMBL/GenBank/DDBJ whole genome shotgun (WGS) entry which is preliminary data.</text>
</comment>
<reference evidence="1 2" key="1">
    <citation type="submission" date="2019-11" db="EMBL/GenBank/DDBJ databases">
        <title>Draft genome sequences of five Paenibacillus species of dairy origin.</title>
        <authorList>
            <person name="Olajide A.M."/>
            <person name="Chen S."/>
            <person name="Lapointe G."/>
        </authorList>
    </citation>
    <scope>NUCLEOTIDE SEQUENCE [LARGE SCALE GENOMIC DNA]</scope>
    <source>
        <strain evidence="1 2">3CT49</strain>
    </source>
</reference>
<name>A0A6N8F4H5_PAEMA</name>
<dbReference type="AlphaFoldDB" id="A0A6N8F4H5"/>
<evidence type="ECO:0000313" key="1">
    <source>
        <dbReference type="EMBL" id="MUG25362.1"/>
    </source>
</evidence>
<accession>A0A6N8F4H5</accession>
<dbReference type="EMBL" id="WNZZ01000024">
    <property type="protein sequence ID" value="MUG25362.1"/>
    <property type="molecule type" value="Genomic_DNA"/>
</dbReference>
<sequence length="348" mass="40992">MSSDVIQLVSFSELDVYDTFFDTLREDYNGFKDWFTRKSFNNEKAYILKDEKLLGFLYLKEENEEDVTITPMFLKKRRLKIGTFKIEAHGTVLGERFIGIILKKMIDESFQETYVTLFDKQKGLIKLFEKFGFIFWGKNKNGELVYVKDLEVRNDIFKDFPRIRIDDNNKFLLSIYPKYHTKLFPYSKLKTERLHKVEDLSFTNTVEKVYLAAMSGMRDIKPKDIIVIYRTAEQGKSAEYSSVATSICTVVETRRIESFNSFDDLIKYCGKGTVFEHRELISFWSTKKYPNIIKMLYNVSLNKRIIRKELIEEVGIDRNTYAGCLQLTDDQFKKIIELGDVNENLIIN</sequence>
<protein>
    <submittedName>
        <fullName evidence="1">Uncharacterized protein</fullName>
    </submittedName>
</protein>
<dbReference type="Proteomes" id="UP000442469">
    <property type="component" value="Unassembled WGS sequence"/>
</dbReference>
<dbReference type="RefSeq" id="WP_155621014.1">
    <property type="nucleotide sequence ID" value="NZ_JARLLF010000018.1"/>
</dbReference>